<sequence>MAWRGGTVEDGRDGTAAVVRDKARACCWRKMTGLTGGPHLSVARRRRGRRSRLGASEVASGPWPSVGPEWEGGDPIGHPPFDRAHHLALRGPVELPKVDRPLVELPNVDRGLSNCQRLTGPLPSQSNDVVFDKHLWRACQTVLCSIGGLSNYGSSSDL</sequence>
<dbReference type="Gramene" id="OB03G31050.1">
    <property type="protein sequence ID" value="OB03G31050.1"/>
    <property type="gene ID" value="OB03G31050"/>
</dbReference>
<proteinExistence type="predicted"/>
<organism evidence="2">
    <name type="scientific">Oryza brachyantha</name>
    <name type="common">malo sina</name>
    <dbReference type="NCBI Taxonomy" id="4533"/>
    <lineage>
        <taxon>Eukaryota</taxon>
        <taxon>Viridiplantae</taxon>
        <taxon>Streptophyta</taxon>
        <taxon>Embryophyta</taxon>
        <taxon>Tracheophyta</taxon>
        <taxon>Spermatophyta</taxon>
        <taxon>Magnoliopsida</taxon>
        <taxon>Liliopsida</taxon>
        <taxon>Poales</taxon>
        <taxon>Poaceae</taxon>
        <taxon>BOP clade</taxon>
        <taxon>Oryzoideae</taxon>
        <taxon>Oryzeae</taxon>
        <taxon>Oryzinae</taxon>
        <taxon>Oryza</taxon>
    </lineage>
</organism>
<dbReference type="EnsemblPlants" id="OB03G31050.1">
    <property type="protein sequence ID" value="OB03G31050.1"/>
    <property type="gene ID" value="OB03G31050"/>
</dbReference>
<keyword evidence="3" id="KW-1185">Reference proteome</keyword>
<evidence type="ECO:0000313" key="3">
    <source>
        <dbReference type="Proteomes" id="UP000006038"/>
    </source>
</evidence>
<dbReference type="Proteomes" id="UP000006038">
    <property type="component" value="Chromosome 3"/>
</dbReference>
<name>J3LPX9_ORYBR</name>
<evidence type="ECO:0000256" key="1">
    <source>
        <dbReference type="SAM" id="MobiDB-lite"/>
    </source>
</evidence>
<protein>
    <submittedName>
        <fullName evidence="2">Uncharacterized protein</fullName>
    </submittedName>
</protein>
<feature type="region of interest" description="Disordered" evidence="1">
    <location>
        <begin position="45"/>
        <end position="79"/>
    </location>
</feature>
<dbReference type="AlphaFoldDB" id="J3LPX9"/>
<accession>J3LPX9</accession>
<evidence type="ECO:0000313" key="2">
    <source>
        <dbReference type="EnsemblPlants" id="OB03G31050.1"/>
    </source>
</evidence>
<reference evidence="2" key="2">
    <citation type="submission" date="2013-04" db="UniProtKB">
        <authorList>
            <consortium name="EnsemblPlants"/>
        </authorList>
    </citation>
    <scope>IDENTIFICATION</scope>
</reference>
<reference evidence="2" key="1">
    <citation type="journal article" date="2013" name="Nat. Commun.">
        <title>Whole-genome sequencing of Oryza brachyantha reveals mechanisms underlying Oryza genome evolution.</title>
        <authorList>
            <person name="Chen J."/>
            <person name="Huang Q."/>
            <person name="Gao D."/>
            <person name="Wang J."/>
            <person name="Lang Y."/>
            <person name="Liu T."/>
            <person name="Li B."/>
            <person name="Bai Z."/>
            <person name="Luis Goicoechea J."/>
            <person name="Liang C."/>
            <person name="Chen C."/>
            <person name="Zhang W."/>
            <person name="Sun S."/>
            <person name="Liao Y."/>
            <person name="Zhang X."/>
            <person name="Yang L."/>
            <person name="Song C."/>
            <person name="Wang M."/>
            <person name="Shi J."/>
            <person name="Liu G."/>
            <person name="Liu J."/>
            <person name="Zhou H."/>
            <person name="Zhou W."/>
            <person name="Yu Q."/>
            <person name="An N."/>
            <person name="Chen Y."/>
            <person name="Cai Q."/>
            <person name="Wang B."/>
            <person name="Liu B."/>
            <person name="Min J."/>
            <person name="Huang Y."/>
            <person name="Wu H."/>
            <person name="Li Z."/>
            <person name="Zhang Y."/>
            <person name="Yin Y."/>
            <person name="Song W."/>
            <person name="Jiang J."/>
            <person name="Jackson S.A."/>
            <person name="Wing R.A."/>
            <person name="Wang J."/>
            <person name="Chen M."/>
        </authorList>
    </citation>
    <scope>NUCLEOTIDE SEQUENCE [LARGE SCALE GENOMIC DNA]</scope>
    <source>
        <strain evidence="2">cv. IRGC 101232</strain>
    </source>
</reference>
<dbReference type="HOGENOM" id="CLU_1671993_0_0_1"/>